<evidence type="ECO:0000313" key="2">
    <source>
        <dbReference type="Proteomes" id="UP001328107"/>
    </source>
</evidence>
<gene>
    <name evidence="1" type="ORF">PMAYCL1PPCAC_19909</name>
</gene>
<keyword evidence="2" id="KW-1185">Reference proteome</keyword>
<sequence length="62" mass="7204">MCLVLLDETEYDDLKKEGSISDGEMTIEIRFWFRITKPAVGIKYYPWVDFTDSSDPCHDVAL</sequence>
<name>A0AAN5CSD5_9BILA</name>
<evidence type="ECO:0000313" key="1">
    <source>
        <dbReference type="EMBL" id="GMR49714.1"/>
    </source>
</evidence>
<protein>
    <submittedName>
        <fullName evidence="1">Uncharacterized protein</fullName>
    </submittedName>
</protein>
<comment type="caution">
    <text evidence="1">The sequence shown here is derived from an EMBL/GenBank/DDBJ whole genome shotgun (WGS) entry which is preliminary data.</text>
</comment>
<organism evidence="1 2">
    <name type="scientific">Pristionchus mayeri</name>
    <dbReference type="NCBI Taxonomy" id="1317129"/>
    <lineage>
        <taxon>Eukaryota</taxon>
        <taxon>Metazoa</taxon>
        <taxon>Ecdysozoa</taxon>
        <taxon>Nematoda</taxon>
        <taxon>Chromadorea</taxon>
        <taxon>Rhabditida</taxon>
        <taxon>Rhabditina</taxon>
        <taxon>Diplogasteromorpha</taxon>
        <taxon>Diplogasteroidea</taxon>
        <taxon>Neodiplogasteridae</taxon>
        <taxon>Pristionchus</taxon>
    </lineage>
</organism>
<dbReference type="AlphaFoldDB" id="A0AAN5CSD5"/>
<reference evidence="2" key="1">
    <citation type="submission" date="2022-10" db="EMBL/GenBank/DDBJ databases">
        <title>Genome assembly of Pristionchus species.</title>
        <authorList>
            <person name="Yoshida K."/>
            <person name="Sommer R.J."/>
        </authorList>
    </citation>
    <scope>NUCLEOTIDE SEQUENCE [LARGE SCALE GENOMIC DNA]</scope>
    <source>
        <strain evidence="2">RS5460</strain>
    </source>
</reference>
<dbReference type="EMBL" id="BTRK01000004">
    <property type="protein sequence ID" value="GMR49714.1"/>
    <property type="molecule type" value="Genomic_DNA"/>
</dbReference>
<proteinExistence type="predicted"/>
<dbReference type="Proteomes" id="UP001328107">
    <property type="component" value="Unassembled WGS sequence"/>
</dbReference>
<feature type="non-terminal residue" evidence="1">
    <location>
        <position position="62"/>
    </location>
</feature>
<accession>A0AAN5CSD5</accession>